<evidence type="ECO:0000313" key="2">
    <source>
        <dbReference type="Proteomes" id="UP001218071"/>
    </source>
</evidence>
<organism evidence="1 2">
    <name type="scientific">Corynebacterium jeddahense</name>
    <dbReference type="NCBI Taxonomy" id="1414719"/>
    <lineage>
        <taxon>Bacteria</taxon>
        <taxon>Bacillati</taxon>
        <taxon>Actinomycetota</taxon>
        <taxon>Actinomycetes</taxon>
        <taxon>Mycobacteriales</taxon>
        <taxon>Corynebacteriaceae</taxon>
        <taxon>Corynebacterium</taxon>
    </lineage>
</organism>
<sequence length="270" mass="29579">MGMKTWKIGAKAAGTHVRGQVIVANRAGELDAYGRALGQEIGDELTRVARQWRPGNEKQPESGEVAKDLASLTVMAGIPLLLLRRASTPESAGSAARLMVDVLREAIELEPRFAGLYGLAVTAREQADDGRMDQMRLLCDSMSWALPQPVERAGLVDRAMRVEVRDVAFPKPGVELQSAGLAEFNLNLKCDEVDGHDVGRQPSSMYFPLPLFGPSQAEPLAVLEMMVGDLQVLVDLETKRCAYGVLRDMLFAVEDVVEEHRLEQWGSRPA</sequence>
<name>A0ABY7UNM2_9CORY</name>
<keyword evidence="2" id="KW-1185">Reference proteome</keyword>
<accession>A0ABY7UNM2</accession>
<evidence type="ECO:0000313" key="1">
    <source>
        <dbReference type="EMBL" id="WCZ39943.1"/>
    </source>
</evidence>
<reference evidence="1 2" key="1">
    <citation type="submission" date="2020-10" db="EMBL/GenBank/DDBJ databases">
        <title>Complete genome sequence of Corynebacterium jeddahense DSM 45997, type strain of Corynebacterium jeddahense.</title>
        <authorList>
            <person name="Busche T."/>
            <person name="Kalinowski J."/>
            <person name="Ruckert C."/>
        </authorList>
    </citation>
    <scope>NUCLEOTIDE SEQUENCE [LARGE SCALE GENOMIC DNA]</scope>
    <source>
        <strain evidence="1 2">DSM 45997</strain>
    </source>
</reference>
<protein>
    <submittedName>
        <fullName evidence="1">Uncharacterized protein</fullName>
    </submittedName>
</protein>
<dbReference type="Proteomes" id="UP001218071">
    <property type="component" value="Chromosome"/>
</dbReference>
<dbReference type="EMBL" id="CP063194">
    <property type="protein sequence ID" value="WCZ39943.1"/>
    <property type="molecule type" value="Genomic_DNA"/>
</dbReference>
<gene>
    <name evidence="1" type="ORF">CJEDD_11885</name>
</gene>
<dbReference type="RefSeq" id="WP_042407543.1">
    <property type="nucleotide sequence ID" value="NZ_CBYN010000059.1"/>
</dbReference>
<proteinExistence type="predicted"/>